<dbReference type="OrthoDB" id="9773478at2"/>
<dbReference type="SUPFAM" id="SSF88713">
    <property type="entry name" value="Glycoside hydrolase/deacetylase"/>
    <property type="match status" value="1"/>
</dbReference>
<evidence type="ECO:0000313" key="3">
    <source>
        <dbReference type="Proteomes" id="UP000250369"/>
    </source>
</evidence>
<keyword evidence="1" id="KW-0067">ATP-binding</keyword>
<dbReference type="EMBL" id="QMFB01000057">
    <property type="protein sequence ID" value="RAV08635.1"/>
    <property type="molecule type" value="Genomic_DNA"/>
</dbReference>
<dbReference type="NCBIfam" id="NF003814">
    <property type="entry name" value="PRK05406.1-3"/>
    <property type="match status" value="1"/>
</dbReference>
<comment type="catalytic activity">
    <reaction evidence="1">
        <text>5-oxo-L-proline + ATP + 2 H2O = L-glutamate + ADP + phosphate + H(+)</text>
        <dbReference type="Rhea" id="RHEA:10348"/>
        <dbReference type="ChEBI" id="CHEBI:15377"/>
        <dbReference type="ChEBI" id="CHEBI:15378"/>
        <dbReference type="ChEBI" id="CHEBI:29985"/>
        <dbReference type="ChEBI" id="CHEBI:30616"/>
        <dbReference type="ChEBI" id="CHEBI:43474"/>
        <dbReference type="ChEBI" id="CHEBI:58402"/>
        <dbReference type="ChEBI" id="CHEBI:456216"/>
        <dbReference type="EC" id="3.5.2.9"/>
    </reaction>
</comment>
<keyword evidence="1" id="KW-0547">Nucleotide-binding</keyword>
<comment type="caution">
    <text evidence="2">The sequence shown here is derived from an EMBL/GenBank/DDBJ whole genome shotgun (WGS) entry which is preliminary data.</text>
</comment>
<dbReference type="GO" id="GO:0017168">
    <property type="term" value="F:5-oxoprolinase (ATP-hydrolyzing) activity"/>
    <property type="evidence" value="ECO:0007669"/>
    <property type="project" value="UniProtKB-UniRule"/>
</dbReference>
<dbReference type="GO" id="GO:0005975">
    <property type="term" value="P:carbohydrate metabolic process"/>
    <property type="evidence" value="ECO:0007669"/>
    <property type="project" value="InterPro"/>
</dbReference>
<proteinExistence type="inferred from homology"/>
<reference evidence="2 3" key="1">
    <citation type="journal article" date="2009" name="Int. J. Syst. Evol. Microbiol.">
        <title>Paenibacillus contaminans sp. nov., isolated from a contaminated laboratory plate.</title>
        <authorList>
            <person name="Chou J.H."/>
            <person name="Lee J.H."/>
            <person name="Lin M.C."/>
            <person name="Chang P.S."/>
            <person name="Arun A.B."/>
            <person name="Young C.C."/>
            <person name="Chen W.M."/>
        </authorList>
    </citation>
    <scope>NUCLEOTIDE SEQUENCE [LARGE SCALE GENOMIC DNA]</scope>
    <source>
        <strain evidence="2 3">CKOBP-6</strain>
    </source>
</reference>
<organism evidence="2 3">
    <name type="scientific">Paenibacillus contaminans</name>
    <dbReference type="NCBI Taxonomy" id="450362"/>
    <lineage>
        <taxon>Bacteria</taxon>
        <taxon>Bacillati</taxon>
        <taxon>Bacillota</taxon>
        <taxon>Bacilli</taxon>
        <taxon>Bacillales</taxon>
        <taxon>Paenibacillaceae</taxon>
        <taxon>Paenibacillus</taxon>
    </lineage>
</organism>
<dbReference type="GO" id="GO:0005524">
    <property type="term" value="F:ATP binding"/>
    <property type="evidence" value="ECO:0007669"/>
    <property type="project" value="UniProtKB-UniRule"/>
</dbReference>
<gene>
    <name evidence="1" type="primary">pxpA</name>
    <name evidence="2" type="ORF">DQG23_40705</name>
</gene>
<evidence type="ECO:0000256" key="1">
    <source>
        <dbReference type="HAMAP-Rule" id="MF_00691"/>
    </source>
</evidence>
<evidence type="ECO:0000313" key="2">
    <source>
        <dbReference type="EMBL" id="RAV08635.1"/>
    </source>
</evidence>
<accession>A0A329LK57</accession>
<dbReference type="HAMAP" id="MF_00691">
    <property type="entry name" value="PxpA"/>
    <property type="match status" value="1"/>
</dbReference>
<comment type="similarity">
    <text evidence="1">Belongs to the LamB/PxpA family.</text>
</comment>
<dbReference type="Gene3D" id="3.20.20.370">
    <property type="entry name" value="Glycoside hydrolase/deacetylase"/>
    <property type="match status" value="1"/>
</dbReference>
<comment type="function">
    <text evidence="1">Catalyzes the cleavage of 5-oxoproline to form L-glutamate coupled to the hydrolysis of ATP to ADP and inorganic phosphate.</text>
</comment>
<dbReference type="CDD" id="cd10787">
    <property type="entry name" value="LamB_YcsF_like"/>
    <property type="match status" value="1"/>
</dbReference>
<sequence length="258" mass="27173">MEQASLTIDLNCDMGESFGVYELGNDAALLDVVSSANIACGFHAGDPLTMRRTVREALSRGVAVGAHPGLPDLAGFGRREMAVSPQEAYAMTVYQIGALSAIVRAEGGRLGHVKPHGALYNMAAKDAALAEAIAEAAYKTDPALVLFGLAGSELIRAGMRLGLRTASEVFADRTYQADGSLTPRSRQDALLHDEDEAAERVVRLVRAGVVRSQQGVDVPLTAETVCIHGDGPQALAFARLIRERLEAAGIQVKAVGHG</sequence>
<protein>
    <recommendedName>
        <fullName evidence="1">5-oxoprolinase subunit A</fullName>
        <shortName evidence="1">5-OPase subunit A</shortName>
        <ecNumber evidence="1">3.5.2.9</ecNumber>
    </recommendedName>
    <alternativeName>
        <fullName evidence="1">5-oxoprolinase (ATP-hydrolyzing) subunit A</fullName>
    </alternativeName>
</protein>
<name>A0A329LK57_9BACL</name>
<dbReference type="EC" id="3.5.2.9" evidence="1"/>
<dbReference type="Pfam" id="PF03746">
    <property type="entry name" value="LamB_YcsF"/>
    <property type="match status" value="1"/>
</dbReference>
<dbReference type="PANTHER" id="PTHR30292:SF0">
    <property type="entry name" value="5-OXOPROLINASE SUBUNIT A"/>
    <property type="match status" value="1"/>
</dbReference>
<dbReference type="PANTHER" id="PTHR30292">
    <property type="entry name" value="UNCHARACTERIZED PROTEIN YBGL-RELATED"/>
    <property type="match status" value="1"/>
</dbReference>
<keyword evidence="3" id="KW-1185">Reference proteome</keyword>
<dbReference type="InterPro" id="IPR005501">
    <property type="entry name" value="LamB/YcsF/PxpA-like"/>
</dbReference>
<dbReference type="AlphaFoldDB" id="A0A329LK57"/>
<dbReference type="NCBIfam" id="NF003816">
    <property type="entry name" value="PRK05406.1-5"/>
    <property type="match status" value="1"/>
</dbReference>
<dbReference type="InterPro" id="IPR011330">
    <property type="entry name" value="Glyco_hydro/deAcase_b/a-brl"/>
</dbReference>
<keyword evidence="1" id="KW-0378">Hydrolase</keyword>
<comment type="subunit">
    <text evidence="1">Forms a complex composed of PxpA, PxpB and PxpC.</text>
</comment>
<dbReference type="Proteomes" id="UP000250369">
    <property type="component" value="Unassembled WGS sequence"/>
</dbReference>